<organism evidence="1 2">
    <name type="scientific">Jejuia pallidilutea</name>
    <dbReference type="NCBI Taxonomy" id="504487"/>
    <lineage>
        <taxon>Bacteria</taxon>
        <taxon>Pseudomonadati</taxon>
        <taxon>Bacteroidota</taxon>
        <taxon>Flavobacteriia</taxon>
        <taxon>Flavobacteriales</taxon>
        <taxon>Flavobacteriaceae</taxon>
        <taxon>Jejuia</taxon>
    </lineage>
</organism>
<gene>
    <name evidence="1" type="ORF">CLV33_1301</name>
</gene>
<accession>A0A362WWU6</accession>
<proteinExistence type="predicted"/>
<dbReference type="NCBIfam" id="TIGR03696">
    <property type="entry name" value="Rhs_assc_core"/>
    <property type="match status" value="1"/>
</dbReference>
<dbReference type="RefSeq" id="WP_317045195.1">
    <property type="nucleotide sequence ID" value="NZ_PVEO01000030.1"/>
</dbReference>
<reference evidence="1 2" key="1">
    <citation type="submission" date="2018-02" db="EMBL/GenBank/DDBJ databases">
        <title>Genomic Encyclopedia of Archaeal and Bacterial Type Strains, Phase II (KMG-II): from individual species to whole genera.</title>
        <authorList>
            <person name="Goeker M."/>
        </authorList>
    </citation>
    <scope>NUCLEOTIDE SEQUENCE [LARGE SCALE GENOMIC DNA]</scope>
    <source>
        <strain evidence="1 2">DSM 21165</strain>
    </source>
</reference>
<dbReference type="AlphaFoldDB" id="A0A362WWU6"/>
<dbReference type="InterPro" id="IPR022385">
    <property type="entry name" value="Rhs_assc_core"/>
</dbReference>
<name>A0A362WWU6_9FLAO</name>
<dbReference type="Proteomes" id="UP000251545">
    <property type="component" value="Unassembled WGS sequence"/>
</dbReference>
<dbReference type="Gene3D" id="2.180.10.10">
    <property type="entry name" value="RHS repeat-associated core"/>
    <property type="match status" value="1"/>
</dbReference>
<comment type="caution">
    <text evidence="1">The sequence shown here is derived from an EMBL/GenBank/DDBJ whole genome shotgun (WGS) entry which is preliminary data.</text>
</comment>
<dbReference type="EMBL" id="PVEO01000030">
    <property type="protein sequence ID" value="PQV44247.1"/>
    <property type="molecule type" value="Genomic_DNA"/>
</dbReference>
<protein>
    <submittedName>
        <fullName evidence="1">RHS repeat-associated protein</fullName>
    </submittedName>
</protein>
<evidence type="ECO:0000313" key="2">
    <source>
        <dbReference type="Proteomes" id="UP000251545"/>
    </source>
</evidence>
<sequence length="362" mass="41256">KTVSTGAITEYAGNYVYQDGSLKFFNHPEGYVDAENGFDYVYQYKDHLGNVRLSYKDANGDGLIATSEILEENNYYPFGLRHKGYNNVVNGTENKYQTFQGQELEEELGKNTYAYEWRDYDPAIARFNKIDRFAEKYEKLSPYHFSANNPIYFREIAGDSLNLAQLFTKNDDGNYVNPNAVKAFQAFAGTKEGKSYLSQFASKGQSVEGTDVTFGTDGKYHNEGIDLAYNTEPLSASDGRDGETGAKQEENGRFTIDVTLGESGSQFDKILDITHETFIHVEGFTQDILDNKKLDYSNMSDFVNERYSKRSRHHVQAKLDQRNKGNTLFGTKGFNLLLNANKKYNGNKTRNQVWNTMWDYVD</sequence>
<evidence type="ECO:0000313" key="1">
    <source>
        <dbReference type="EMBL" id="PQV44247.1"/>
    </source>
</evidence>
<feature type="non-terminal residue" evidence="1">
    <location>
        <position position="1"/>
    </location>
</feature>